<gene>
    <name evidence="13" type="ORF">MRS75_15370</name>
</gene>
<dbReference type="InterPro" id="IPR052702">
    <property type="entry name" value="MscS-like_channel"/>
</dbReference>
<dbReference type="Pfam" id="PF00924">
    <property type="entry name" value="MS_channel_2nd"/>
    <property type="match status" value="1"/>
</dbReference>
<sequence>MTRRLFLMSFCLLVAFATLVGTVVPGFAQDQTAPAGQETIIDQAQEQIAQARKQMEGYRDQVEANRTDDLRLVDIKGKVDELGREVIKSTVTLRPRSDEIKGRLAELGDPPKDGQPPEAQIVTEERNRLIAERAQINAVIGDAENLSIDISTFSNAITEIRRQLFTDTLLKRTEVSFDLLGSVPAFLAHEAIQFQDTIGSWLAFVWKFKRIPLAVTIFLSLAAALVLLAGSYRVFGSYTRRDPTVTDPPYITRLAVAFWSTIIQTSALIAFLGLSYFFMSTFNVLRPDIVGFVLVSFAFIGLVYFVWKLTHAVLAPSEPNWRLVRISNRGAKFLVASVVVMAFVNGLDYQLSSISVMLGSAVELTVVKSLVASLIIGSILIVVSFAKPVLNRSGNPEDPGRPWPRYISIMLRLAGAALIAASLIGYIGLARFAATQIVLTGAVLSTMYIGILSGKAVSRQDAFAGTVLGRYLEQRYKLGSVALDQLGIAAGLGIYFIAFLTGIPLILLSWGFQPKDLEQWAVRLFTEITIGSISISLVGIFSGILIFAIGLLATRWFQKWLDGNVMARSHVDGGVRNSIRTGIGYVGVAIAGLIAVSAAGINLSSLALVAGALSLGIGFGLQNIVSNFVSGLILLVERPFKVGDWVVTGTTEGLVKRISVRATEIETFRRQTIIVPNSELINASVGNWTHRNRLGRQEIQVSAAYESDPREVIAILQEVLAANSAVLRNPEPIIEFLRFGESSLDFEMRFFLADLYQGTEVRTAIRIDIFERFREAGIEMPFPQRNLTVRFEDDNATTSSGKLSEALRMASSGSKPKPAEKLRPVDEAGMIKS</sequence>
<feature type="compositionally biased region" description="Basic and acidic residues" evidence="8">
    <location>
        <begin position="817"/>
        <end position="826"/>
    </location>
</feature>
<dbReference type="Pfam" id="PF21082">
    <property type="entry name" value="MS_channel_3rd"/>
    <property type="match status" value="1"/>
</dbReference>
<feature type="transmembrane region" description="Helical" evidence="9">
    <location>
        <begin position="406"/>
        <end position="427"/>
    </location>
</feature>
<dbReference type="Gene3D" id="3.30.70.100">
    <property type="match status" value="1"/>
</dbReference>
<keyword evidence="5 9" id="KW-1133">Transmembrane helix</keyword>
<evidence type="ECO:0000256" key="2">
    <source>
        <dbReference type="ARBA" id="ARBA00008017"/>
    </source>
</evidence>
<proteinExistence type="inferred from homology"/>
<protein>
    <submittedName>
        <fullName evidence="13">Mechanosensitive ion channel family protein</fullName>
    </submittedName>
</protein>
<accession>A0AAE3U4X4</accession>
<evidence type="ECO:0000256" key="6">
    <source>
        <dbReference type="ARBA" id="ARBA00023136"/>
    </source>
</evidence>
<evidence type="ECO:0000313" key="13">
    <source>
        <dbReference type="EMBL" id="MDI7923459.1"/>
    </source>
</evidence>
<feature type="transmembrane region" description="Helical" evidence="9">
    <location>
        <begin position="433"/>
        <end position="451"/>
    </location>
</feature>
<keyword evidence="4 9" id="KW-0812">Transmembrane</keyword>
<comment type="caution">
    <text evidence="13">The sequence shown here is derived from an EMBL/GenBank/DDBJ whole genome shotgun (WGS) entry which is preliminary data.</text>
</comment>
<dbReference type="PANTHER" id="PTHR30347">
    <property type="entry name" value="POTASSIUM CHANNEL RELATED"/>
    <property type="match status" value="1"/>
</dbReference>
<dbReference type="SUPFAM" id="SSF82861">
    <property type="entry name" value="Mechanosensitive channel protein MscS (YggB), transmembrane region"/>
    <property type="match status" value="1"/>
</dbReference>
<evidence type="ECO:0000256" key="4">
    <source>
        <dbReference type="ARBA" id="ARBA00022692"/>
    </source>
</evidence>
<dbReference type="GO" id="GO:0008381">
    <property type="term" value="F:mechanosensitive monoatomic ion channel activity"/>
    <property type="evidence" value="ECO:0007669"/>
    <property type="project" value="UniProtKB-ARBA"/>
</dbReference>
<feature type="transmembrane region" description="Helical" evidence="9">
    <location>
        <begin position="530"/>
        <end position="557"/>
    </location>
</feature>
<dbReference type="SUPFAM" id="SSF50182">
    <property type="entry name" value="Sm-like ribonucleoproteins"/>
    <property type="match status" value="1"/>
</dbReference>
<evidence type="ECO:0000256" key="8">
    <source>
        <dbReference type="SAM" id="MobiDB-lite"/>
    </source>
</evidence>
<dbReference type="Gene3D" id="1.10.287.1260">
    <property type="match status" value="1"/>
</dbReference>
<feature type="transmembrane region" description="Helical" evidence="9">
    <location>
        <begin position="213"/>
        <end position="235"/>
    </location>
</feature>
<dbReference type="SUPFAM" id="SSF82689">
    <property type="entry name" value="Mechanosensitive channel protein MscS (YggB), C-terminal domain"/>
    <property type="match status" value="1"/>
</dbReference>
<comment type="subcellular location">
    <subcellularLocation>
        <location evidence="1">Cell membrane</location>
        <topology evidence="1">Multi-pass membrane protein</topology>
    </subcellularLocation>
</comment>
<evidence type="ECO:0000256" key="3">
    <source>
        <dbReference type="ARBA" id="ARBA00022475"/>
    </source>
</evidence>
<evidence type="ECO:0000256" key="10">
    <source>
        <dbReference type="SAM" id="SignalP"/>
    </source>
</evidence>
<keyword evidence="3" id="KW-1003">Cell membrane</keyword>
<dbReference type="InterPro" id="IPR011014">
    <property type="entry name" value="MscS_channel_TM-2"/>
</dbReference>
<feature type="transmembrane region" description="Helical" evidence="9">
    <location>
        <begin position="607"/>
        <end position="636"/>
    </location>
</feature>
<dbReference type="PANTHER" id="PTHR30347:SF1">
    <property type="entry name" value="MECHANOSENSITIVE CHANNEL MSCK"/>
    <property type="match status" value="1"/>
</dbReference>
<keyword evidence="10" id="KW-0732">Signal</keyword>
<evidence type="ECO:0000259" key="11">
    <source>
        <dbReference type="Pfam" id="PF00924"/>
    </source>
</evidence>
<dbReference type="Proteomes" id="UP001161580">
    <property type="component" value="Unassembled WGS sequence"/>
</dbReference>
<feature type="chain" id="PRO_5041947484" evidence="10">
    <location>
        <begin position="29"/>
        <end position="833"/>
    </location>
</feature>
<feature type="transmembrane region" description="Helical" evidence="9">
    <location>
        <begin position="330"/>
        <end position="347"/>
    </location>
</feature>
<evidence type="ECO:0000313" key="14">
    <source>
        <dbReference type="Proteomes" id="UP001161580"/>
    </source>
</evidence>
<feature type="transmembrane region" description="Helical" evidence="9">
    <location>
        <begin position="289"/>
        <end position="309"/>
    </location>
</feature>
<dbReference type="InterPro" id="IPR049278">
    <property type="entry name" value="MS_channel_C"/>
</dbReference>
<dbReference type="AlphaFoldDB" id="A0AAE3U4X4"/>
<feature type="region of interest" description="Disordered" evidence="8">
    <location>
        <begin position="795"/>
        <end position="833"/>
    </location>
</feature>
<evidence type="ECO:0000256" key="9">
    <source>
        <dbReference type="SAM" id="Phobius"/>
    </source>
</evidence>
<dbReference type="InterPro" id="IPR006685">
    <property type="entry name" value="MscS_channel_2nd"/>
</dbReference>
<evidence type="ECO:0000256" key="7">
    <source>
        <dbReference type="SAM" id="Coils"/>
    </source>
</evidence>
<dbReference type="InterPro" id="IPR011066">
    <property type="entry name" value="MscS_channel_C_sf"/>
</dbReference>
<evidence type="ECO:0000256" key="5">
    <source>
        <dbReference type="ARBA" id="ARBA00022989"/>
    </source>
</evidence>
<dbReference type="Gene3D" id="2.30.30.60">
    <property type="match status" value="1"/>
</dbReference>
<feature type="transmembrane region" description="Helical" evidence="9">
    <location>
        <begin position="256"/>
        <end position="277"/>
    </location>
</feature>
<dbReference type="GO" id="GO:0005886">
    <property type="term" value="C:plasma membrane"/>
    <property type="evidence" value="ECO:0007669"/>
    <property type="project" value="UniProtKB-SubCell"/>
</dbReference>
<feature type="transmembrane region" description="Helical" evidence="9">
    <location>
        <begin position="367"/>
        <end position="386"/>
    </location>
</feature>
<feature type="coiled-coil region" evidence="7">
    <location>
        <begin position="41"/>
        <end position="68"/>
    </location>
</feature>
<keyword evidence="7" id="KW-0175">Coiled coil</keyword>
<keyword evidence="14" id="KW-1185">Reference proteome</keyword>
<dbReference type="InterPro" id="IPR010920">
    <property type="entry name" value="LSM_dom_sf"/>
</dbReference>
<feature type="signal peptide" evidence="10">
    <location>
        <begin position="1"/>
        <end position="28"/>
    </location>
</feature>
<name>A0AAE3U4X4_9HYPH</name>
<feature type="transmembrane region" description="Helical" evidence="9">
    <location>
        <begin position="486"/>
        <end position="510"/>
    </location>
</feature>
<comment type="similarity">
    <text evidence="2">Belongs to the MscS (TC 1.A.23) family.</text>
</comment>
<feature type="domain" description="Mechanosensitive ion channel MscS C-terminal" evidence="12">
    <location>
        <begin position="698"/>
        <end position="780"/>
    </location>
</feature>
<organism evidence="13 14">
    <name type="scientific">Ferirhizobium litorale</name>
    <dbReference type="NCBI Taxonomy" id="2927786"/>
    <lineage>
        <taxon>Bacteria</taxon>
        <taxon>Pseudomonadati</taxon>
        <taxon>Pseudomonadota</taxon>
        <taxon>Alphaproteobacteria</taxon>
        <taxon>Hyphomicrobiales</taxon>
        <taxon>Rhizobiaceae</taxon>
        <taxon>Ferirhizobium</taxon>
    </lineage>
</organism>
<keyword evidence="6 9" id="KW-0472">Membrane</keyword>
<reference evidence="13" key="1">
    <citation type="submission" date="2022-03" db="EMBL/GenBank/DDBJ databases">
        <title>Fererhizobium litorale gen. nov., sp. nov., isolated from sandy sediments of the Sea of Japan seashore.</title>
        <authorList>
            <person name="Romanenko L."/>
            <person name="Kurilenko V."/>
            <person name="Otstavnykh N."/>
            <person name="Svetashev V."/>
            <person name="Tekutyeva L."/>
            <person name="Isaeva M."/>
            <person name="Mikhailov V."/>
        </authorList>
    </citation>
    <scope>NUCLEOTIDE SEQUENCE</scope>
    <source>
        <strain evidence="13">KMM 9576</strain>
    </source>
</reference>
<evidence type="ECO:0000259" key="12">
    <source>
        <dbReference type="Pfam" id="PF21082"/>
    </source>
</evidence>
<evidence type="ECO:0000256" key="1">
    <source>
        <dbReference type="ARBA" id="ARBA00004651"/>
    </source>
</evidence>
<feature type="transmembrane region" description="Helical" evidence="9">
    <location>
        <begin position="578"/>
        <end position="601"/>
    </location>
</feature>
<dbReference type="EMBL" id="JALDYZ010000008">
    <property type="protein sequence ID" value="MDI7923459.1"/>
    <property type="molecule type" value="Genomic_DNA"/>
</dbReference>
<dbReference type="InterPro" id="IPR023408">
    <property type="entry name" value="MscS_beta-dom_sf"/>
</dbReference>
<dbReference type="RefSeq" id="WP_311787956.1">
    <property type="nucleotide sequence ID" value="NZ_JALDYY010000012.1"/>
</dbReference>
<feature type="domain" description="Mechanosensitive ion channel MscS" evidence="11">
    <location>
        <begin position="623"/>
        <end position="690"/>
    </location>
</feature>